<accession>A0A8T0PVL5</accession>
<feature type="region of interest" description="Disordered" evidence="1">
    <location>
        <begin position="214"/>
        <end position="256"/>
    </location>
</feature>
<feature type="compositionally biased region" description="Basic and acidic residues" evidence="1">
    <location>
        <begin position="123"/>
        <end position="134"/>
    </location>
</feature>
<evidence type="ECO:0000313" key="4">
    <source>
        <dbReference type="Proteomes" id="UP000823388"/>
    </source>
</evidence>
<dbReference type="AlphaFoldDB" id="A0A8T0PVL5"/>
<evidence type="ECO:0000256" key="1">
    <source>
        <dbReference type="SAM" id="MobiDB-lite"/>
    </source>
</evidence>
<protein>
    <submittedName>
        <fullName evidence="3">Uncharacterized protein</fullName>
    </submittedName>
</protein>
<feature type="signal peptide" evidence="2">
    <location>
        <begin position="1"/>
        <end position="23"/>
    </location>
</feature>
<keyword evidence="4" id="KW-1185">Reference proteome</keyword>
<name>A0A8T0PVL5_PANVG</name>
<feature type="chain" id="PRO_5035946804" evidence="2">
    <location>
        <begin position="24"/>
        <end position="256"/>
    </location>
</feature>
<evidence type="ECO:0000256" key="2">
    <source>
        <dbReference type="SAM" id="SignalP"/>
    </source>
</evidence>
<evidence type="ECO:0000313" key="3">
    <source>
        <dbReference type="EMBL" id="KAG2565730.1"/>
    </source>
</evidence>
<feature type="compositionally biased region" description="Low complexity" evidence="1">
    <location>
        <begin position="78"/>
        <end position="95"/>
    </location>
</feature>
<sequence length="256" mass="27313">MAFALRCLCPAVAPLEAVAVAACHCPDLLLPRAPPETSLRGEGGWAEDGAARSSRWREDGGGGIRASTARAPHPSQIRPSSARWSSRSASSTSPSSRREACTIPARGCVEAGGERERKRRGERKGGGRRPRDEGGSAGHCAGSAVPRAHWPPHEGGRPTRRGRREGTGAAGLHARSCCCHRRGRPVRASTTGSGRALSRRARVRRRREEALAECKEGGGRREGLPGWTGKAKAMAARGWRKKGKEKKEGEKISNSV</sequence>
<comment type="caution">
    <text evidence="3">The sequence shown here is derived from an EMBL/GenBank/DDBJ whole genome shotgun (WGS) entry which is preliminary data.</text>
</comment>
<proteinExistence type="predicted"/>
<feature type="compositionally biased region" description="Basic and acidic residues" evidence="1">
    <location>
        <begin position="214"/>
        <end position="223"/>
    </location>
</feature>
<reference evidence="3" key="1">
    <citation type="submission" date="2020-05" db="EMBL/GenBank/DDBJ databases">
        <title>WGS assembly of Panicum virgatum.</title>
        <authorList>
            <person name="Lovell J.T."/>
            <person name="Jenkins J."/>
            <person name="Shu S."/>
            <person name="Juenger T.E."/>
            <person name="Schmutz J."/>
        </authorList>
    </citation>
    <scope>NUCLEOTIDE SEQUENCE</scope>
    <source>
        <strain evidence="3">AP13</strain>
    </source>
</reference>
<feature type="compositionally biased region" description="Basic and acidic residues" evidence="1">
    <location>
        <begin position="245"/>
        <end position="256"/>
    </location>
</feature>
<gene>
    <name evidence="3" type="ORF">PVAP13_7NG138117</name>
</gene>
<organism evidence="3 4">
    <name type="scientific">Panicum virgatum</name>
    <name type="common">Blackwell switchgrass</name>
    <dbReference type="NCBI Taxonomy" id="38727"/>
    <lineage>
        <taxon>Eukaryota</taxon>
        <taxon>Viridiplantae</taxon>
        <taxon>Streptophyta</taxon>
        <taxon>Embryophyta</taxon>
        <taxon>Tracheophyta</taxon>
        <taxon>Spermatophyta</taxon>
        <taxon>Magnoliopsida</taxon>
        <taxon>Liliopsida</taxon>
        <taxon>Poales</taxon>
        <taxon>Poaceae</taxon>
        <taxon>PACMAD clade</taxon>
        <taxon>Panicoideae</taxon>
        <taxon>Panicodae</taxon>
        <taxon>Paniceae</taxon>
        <taxon>Panicinae</taxon>
        <taxon>Panicum</taxon>
        <taxon>Panicum sect. Hiantes</taxon>
    </lineage>
</organism>
<feature type="region of interest" description="Disordered" evidence="1">
    <location>
        <begin position="35"/>
        <end position="171"/>
    </location>
</feature>
<dbReference type="Proteomes" id="UP000823388">
    <property type="component" value="Chromosome 7N"/>
</dbReference>
<dbReference type="EMBL" id="CM029050">
    <property type="protein sequence ID" value="KAG2565730.1"/>
    <property type="molecule type" value="Genomic_DNA"/>
</dbReference>
<keyword evidence="2" id="KW-0732">Signal</keyword>